<reference evidence="2 3" key="1">
    <citation type="submission" date="2016-10" db="EMBL/GenBank/DDBJ databases">
        <authorList>
            <person name="Cai Z."/>
        </authorList>
    </citation>
    <scope>NUCLEOTIDE SEQUENCE [LARGE SCALE GENOMIC DNA]</scope>
    <source>
        <strain evidence="2 3">CGMCC 1.10826</strain>
    </source>
</reference>
<name>A0A2Y9AV07_9MICO</name>
<evidence type="ECO:0000313" key="3">
    <source>
        <dbReference type="Proteomes" id="UP000250222"/>
    </source>
</evidence>
<dbReference type="Pfam" id="PF18029">
    <property type="entry name" value="Glyoxalase_6"/>
    <property type="match status" value="1"/>
</dbReference>
<feature type="domain" description="VOC" evidence="1">
    <location>
        <begin position="4"/>
        <end position="131"/>
    </location>
</feature>
<keyword evidence="3" id="KW-1185">Reference proteome</keyword>
<dbReference type="InterPro" id="IPR029068">
    <property type="entry name" value="Glyas_Bleomycin-R_OHBP_Dase"/>
</dbReference>
<protein>
    <recommendedName>
        <fullName evidence="1">VOC domain-containing protein</fullName>
    </recommendedName>
</protein>
<dbReference type="AlphaFoldDB" id="A0A2Y9AV07"/>
<dbReference type="InterPro" id="IPR037523">
    <property type="entry name" value="VOC_core"/>
</dbReference>
<evidence type="ECO:0000259" key="1">
    <source>
        <dbReference type="PROSITE" id="PS51819"/>
    </source>
</evidence>
<dbReference type="SUPFAM" id="SSF54593">
    <property type="entry name" value="Glyoxalase/Bleomycin resistance protein/Dihydroxybiphenyl dioxygenase"/>
    <property type="match status" value="1"/>
</dbReference>
<proteinExistence type="predicted"/>
<dbReference type="OrthoDB" id="5524593at2"/>
<dbReference type="PROSITE" id="PS51819">
    <property type="entry name" value="VOC"/>
    <property type="match status" value="1"/>
</dbReference>
<dbReference type="RefSeq" id="WP_110853581.1">
    <property type="nucleotide sequence ID" value="NZ_QKLZ01000016.1"/>
</dbReference>
<dbReference type="EMBL" id="UETB01000016">
    <property type="protein sequence ID" value="SSA46337.1"/>
    <property type="molecule type" value="Genomic_DNA"/>
</dbReference>
<organism evidence="2 3">
    <name type="scientific">Georgenia satyanarayanai</name>
    <dbReference type="NCBI Taxonomy" id="860221"/>
    <lineage>
        <taxon>Bacteria</taxon>
        <taxon>Bacillati</taxon>
        <taxon>Actinomycetota</taxon>
        <taxon>Actinomycetes</taxon>
        <taxon>Micrococcales</taxon>
        <taxon>Bogoriellaceae</taxon>
        <taxon>Georgenia</taxon>
    </lineage>
</organism>
<dbReference type="Proteomes" id="UP000250222">
    <property type="component" value="Unassembled WGS sequence"/>
</dbReference>
<dbReference type="CDD" id="cd06587">
    <property type="entry name" value="VOC"/>
    <property type="match status" value="1"/>
</dbReference>
<dbReference type="PANTHER" id="PTHR35908">
    <property type="entry name" value="HYPOTHETICAL FUSION PROTEIN"/>
    <property type="match status" value="1"/>
</dbReference>
<dbReference type="InterPro" id="IPR041581">
    <property type="entry name" value="Glyoxalase_6"/>
</dbReference>
<sequence>MALRWYSVVVDCRDPRSLAAWWAQVLGWHTVYEADDEVVIIPPHMVEDGFAERVPARERGQGLVFVPVPEGRTVKNRLHIDLAPEADDDQEAEVQRLLDAGARRVDVGQGPDVSWVVLADPEGNEFCVLSPRDL</sequence>
<accession>A0A2Y9AV07</accession>
<dbReference type="Gene3D" id="3.10.180.10">
    <property type="entry name" value="2,3-Dihydroxybiphenyl 1,2-Dioxygenase, domain 1"/>
    <property type="match status" value="1"/>
</dbReference>
<dbReference type="PANTHER" id="PTHR35908:SF1">
    <property type="entry name" value="CONSERVED PROTEIN"/>
    <property type="match status" value="1"/>
</dbReference>
<evidence type="ECO:0000313" key="2">
    <source>
        <dbReference type="EMBL" id="SSA46337.1"/>
    </source>
</evidence>
<gene>
    <name evidence="2" type="ORF">SAMN05216184_11635</name>
</gene>